<dbReference type="InterPro" id="IPR025007">
    <property type="entry name" value="DUF3899"/>
</dbReference>
<protein>
    <submittedName>
        <fullName evidence="3">DUF3899 domain-containing protein</fullName>
    </submittedName>
</protein>
<evidence type="ECO:0000313" key="4">
    <source>
        <dbReference type="Proteomes" id="UP001156102"/>
    </source>
</evidence>
<proteinExistence type="predicted"/>
<accession>A0AA41X8L2</accession>
<evidence type="ECO:0000313" key="3">
    <source>
        <dbReference type="EMBL" id="MCP8968303.1"/>
    </source>
</evidence>
<sequence length="111" mass="12461">MSAVAAVLADGGFLLHFVNSMFYIAMPLVVVGGFMFLIERGFFNTTRYAFRKVFKRTNSKAASLIEEAEPRRLDDDEILFRSYSFHWTKPILGTGLLLAAVSMIISFSVLV</sequence>
<name>A0AA41X8L2_9BACI</name>
<keyword evidence="4" id="KW-1185">Reference proteome</keyword>
<evidence type="ECO:0000256" key="1">
    <source>
        <dbReference type="SAM" id="Phobius"/>
    </source>
</evidence>
<reference evidence="3" key="1">
    <citation type="submission" date="2022-07" db="EMBL/GenBank/DDBJ databases">
        <authorList>
            <person name="Li W.-J."/>
            <person name="Deng Q.-Q."/>
        </authorList>
    </citation>
    <scope>NUCLEOTIDE SEQUENCE</scope>
    <source>
        <strain evidence="3">SYSU M60031</strain>
    </source>
</reference>
<dbReference type="EMBL" id="JANCLT010000003">
    <property type="protein sequence ID" value="MCP8968303.1"/>
    <property type="molecule type" value="Genomic_DNA"/>
</dbReference>
<organism evidence="3 4">
    <name type="scientific">Ectobacillus ponti</name>
    <dbReference type="NCBI Taxonomy" id="2961894"/>
    <lineage>
        <taxon>Bacteria</taxon>
        <taxon>Bacillati</taxon>
        <taxon>Bacillota</taxon>
        <taxon>Bacilli</taxon>
        <taxon>Bacillales</taxon>
        <taxon>Bacillaceae</taxon>
        <taxon>Ectobacillus</taxon>
    </lineage>
</organism>
<dbReference type="AlphaFoldDB" id="A0AA41X8L2"/>
<keyword evidence="1" id="KW-0472">Membrane</keyword>
<keyword evidence="1" id="KW-1133">Transmembrane helix</keyword>
<evidence type="ECO:0000259" key="2">
    <source>
        <dbReference type="Pfam" id="PF13038"/>
    </source>
</evidence>
<feature type="transmembrane region" description="Helical" evidence="1">
    <location>
        <begin position="91"/>
        <end position="110"/>
    </location>
</feature>
<feature type="transmembrane region" description="Helical" evidence="1">
    <location>
        <begin position="20"/>
        <end position="38"/>
    </location>
</feature>
<keyword evidence="1" id="KW-0812">Transmembrane</keyword>
<comment type="caution">
    <text evidence="3">The sequence shown here is derived from an EMBL/GenBank/DDBJ whole genome shotgun (WGS) entry which is preliminary data.</text>
</comment>
<dbReference type="Proteomes" id="UP001156102">
    <property type="component" value="Unassembled WGS sequence"/>
</dbReference>
<feature type="domain" description="DUF3899" evidence="2">
    <location>
        <begin position="18"/>
        <end position="107"/>
    </location>
</feature>
<gene>
    <name evidence="3" type="ORF">NK662_07080</name>
</gene>
<dbReference type="Pfam" id="PF13038">
    <property type="entry name" value="DUF3899"/>
    <property type="match status" value="1"/>
</dbReference>